<accession>A0A895XI20</accession>
<dbReference type="AlphaFoldDB" id="A0A895XI20"/>
<name>A0A895XI20_9ACTN</name>
<dbReference type="Proteomes" id="UP000662939">
    <property type="component" value="Chromosome"/>
</dbReference>
<evidence type="ECO:0000313" key="2">
    <source>
        <dbReference type="EMBL" id="QSB05471.1"/>
    </source>
</evidence>
<dbReference type="InterPro" id="IPR011129">
    <property type="entry name" value="CSD"/>
</dbReference>
<dbReference type="PROSITE" id="PS51857">
    <property type="entry name" value="CSD_2"/>
    <property type="match status" value="1"/>
</dbReference>
<feature type="domain" description="CSD" evidence="1">
    <location>
        <begin position="1"/>
        <end position="64"/>
    </location>
</feature>
<dbReference type="SMART" id="SM00357">
    <property type="entry name" value="CSP"/>
    <property type="match status" value="1"/>
</dbReference>
<dbReference type="EMBL" id="CP070496">
    <property type="protein sequence ID" value="QSB05471.1"/>
    <property type="molecule type" value="Genomic_DNA"/>
</dbReference>
<sequence>MPTGRVKWFDSDKGFGFLSREEGKDVFVHRDNLPEGVTELVAGQKVEYGVIDTRRGVQAMSVEILSPPAKAAAPEKKSERSPEELASLLQDALQVIESQILPPLSRGRRPDRKIASRVSEVMRAVADELEG</sequence>
<dbReference type="Gene3D" id="2.40.50.140">
    <property type="entry name" value="Nucleic acid-binding proteins"/>
    <property type="match status" value="1"/>
</dbReference>
<evidence type="ECO:0000313" key="3">
    <source>
        <dbReference type="Proteomes" id="UP000662939"/>
    </source>
</evidence>
<proteinExistence type="predicted"/>
<dbReference type="InterPro" id="IPR002059">
    <property type="entry name" value="CSP_DNA-bd"/>
</dbReference>
<dbReference type="Pfam" id="PF00313">
    <property type="entry name" value="CSD"/>
    <property type="match status" value="1"/>
</dbReference>
<dbReference type="PRINTS" id="PR00050">
    <property type="entry name" value="COLDSHOCK"/>
</dbReference>
<evidence type="ECO:0000259" key="1">
    <source>
        <dbReference type="PROSITE" id="PS51857"/>
    </source>
</evidence>
<organism evidence="2 3">
    <name type="scientific">Natronoglycomyces albus</name>
    <dbReference type="NCBI Taxonomy" id="2811108"/>
    <lineage>
        <taxon>Bacteria</taxon>
        <taxon>Bacillati</taxon>
        <taxon>Actinomycetota</taxon>
        <taxon>Actinomycetes</taxon>
        <taxon>Glycomycetales</taxon>
        <taxon>Glycomycetaceae</taxon>
        <taxon>Natronoglycomyces</taxon>
    </lineage>
</organism>
<protein>
    <submittedName>
        <fullName evidence="2">Cold shock domain-containing protein</fullName>
    </submittedName>
</protein>
<reference evidence="2" key="1">
    <citation type="submission" date="2021-02" db="EMBL/GenBank/DDBJ databases">
        <title>Natronoglycomyces albus gen. nov., sp. nov, a haloalkaliphilic actinobacterium from a soda solonchak soil.</title>
        <authorList>
            <person name="Sorokin D.Y."/>
            <person name="Khijniak T.V."/>
            <person name="Zakharycheva A.P."/>
            <person name="Boueva O.V."/>
            <person name="Ariskina E.V."/>
            <person name="Hahnke R.L."/>
            <person name="Bunk B."/>
            <person name="Sproer C."/>
            <person name="Schumann P."/>
            <person name="Evtushenko L.I."/>
            <person name="Kublanov I.V."/>
        </authorList>
    </citation>
    <scope>NUCLEOTIDE SEQUENCE</scope>
    <source>
        <strain evidence="2">DSM 106290</strain>
    </source>
</reference>
<dbReference type="CDD" id="cd04458">
    <property type="entry name" value="CSP_CDS"/>
    <property type="match status" value="1"/>
</dbReference>
<keyword evidence="3" id="KW-1185">Reference proteome</keyword>
<dbReference type="GO" id="GO:0003676">
    <property type="term" value="F:nucleic acid binding"/>
    <property type="evidence" value="ECO:0007669"/>
    <property type="project" value="InterPro"/>
</dbReference>
<dbReference type="SUPFAM" id="SSF50249">
    <property type="entry name" value="Nucleic acid-binding proteins"/>
    <property type="match status" value="1"/>
</dbReference>
<dbReference type="InterPro" id="IPR012340">
    <property type="entry name" value="NA-bd_OB-fold"/>
</dbReference>
<dbReference type="KEGG" id="nav:JQS30_00560"/>
<gene>
    <name evidence="2" type="ORF">JQS30_00560</name>
</gene>
<dbReference type="RefSeq" id="WP_213171479.1">
    <property type="nucleotide sequence ID" value="NZ_CP070496.1"/>
</dbReference>